<dbReference type="EMBL" id="JACOII010000053">
    <property type="protein sequence ID" value="MBI6549960.1"/>
    <property type="molecule type" value="Genomic_DNA"/>
</dbReference>
<reference evidence="2 3" key="1">
    <citation type="submission" date="2020-08" db="EMBL/GenBank/DDBJ databases">
        <title>Description of Xenorhabdus lircayensis sp. nov., the symbiotic bacterium associated with the entomopathogenic nematode Steirnernema unicornum.</title>
        <authorList>
            <person name="Castaneda-Alvarez C."/>
            <person name="Prodan S."/>
            <person name="Zamorano A."/>
            <person name="San-Blas E."/>
            <person name="Aballay E."/>
        </authorList>
    </citation>
    <scope>NUCLEOTIDE SEQUENCE [LARGE SCALE GENOMIC DNA]</scope>
    <source>
        <strain evidence="2 3">VLS</strain>
    </source>
</reference>
<accession>A0ABS0UB94</accession>
<gene>
    <name evidence="2" type="ORF">H8A87_14915</name>
</gene>
<dbReference type="Pfam" id="PF14564">
    <property type="entry name" value="Membrane_bind"/>
    <property type="match status" value="1"/>
</dbReference>
<evidence type="ECO:0000313" key="2">
    <source>
        <dbReference type="EMBL" id="MBI6549960.1"/>
    </source>
</evidence>
<name>A0ABS0UB94_9GAMM</name>
<organism evidence="2 3">
    <name type="scientific">Xenorhabdus lircayensis</name>
    <dbReference type="NCBI Taxonomy" id="2763499"/>
    <lineage>
        <taxon>Bacteria</taxon>
        <taxon>Pseudomonadati</taxon>
        <taxon>Pseudomonadota</taxon>
        <taxon>Gammaproteobacteria</taxon>
        <taxon>Enterobacterales</taxon>
        <taxon>Morganellaceae</taxon>
        <taxon>Xenorhabdus</taxon>
    </lineage>
</organism>
<dbReference type="InterPro" id="IPR029283">
    <property type="entry name" value="Membrane-bd"/>
</dbReference>
<evidence type="ECO:0000259" key="1">
    <source>
        <dbReference type="Pfam" id="PF14564"/>
    </source>
</evidence>
<comment type="caution">
    <text evidence="2">The sequence shown here is derived from an EMBL/GenBank/DDBJ whole genome shotgun (WGS) entry which is preliminary data.</text>
</comment>
<dbReference type="InterPro" id="IPR038423">
    <property type="entry name" value="CAD_C_sf"/>
</dbReference>
<dbReference type="Gene3D" id="2.60.40.1720">
    <property type="entry name" value="Calcium-dependent cell adhesion molecule-1"/>
    <property type="match status" value="1"/>
</dbReference>
<feature type="domain" description="Calcium-dependent cell adhesion molecule 1 membrane-binding" evidence="1">
    <location>
        <begin position="17"/>
        <end position="130"/>
    </location>
</feature>
<proteinExistence type="predicted"/>
<evidence type="ECO:0000313" key="3">
    <source>
        <dbReference type="Proteomes" id="UP000696184"/>
    </source>
</evidence>
<keyword evidence="3" id="KW-1185">Reference proteome</keyword>
<dbReference type="Proteomes" id="UP000696184">
    <property type="component" value="Unassembled WGS sequence"/>
</dbReference>
<protein>
    <recommendedName>
        <fullName evidence="1">Calcium-dependent cell adhesion molecule 1 membrane-binding domain-containing protein</fullName>
    </recommendedName>
</protein>
<dbReference type="RefSeq" id="WP_198690733.1">
    <property type="nucleotide sequence ID" value="NZ_CAWPUD010000053.1"/>
</dbReference>
<sequence length="132" mass="14756">MIERSNIAHYQQPNFSIDLNLIDTTDAKTGTYLMILEAEGIRDAQVPSVKVGSKMEYVHILSTACSNEFACAIYIRNRGNSSYPLVGTIYLSYHPSSGLVDITTVKISPESQLDLDIDRMDNTTFDFKLKAK</sequence>